<name>A0A4Z2EGW4_9TELE</name>
<comment type="caution">
    <text evidence="1">The sequence shown here is derived from an EMBL/GenBank/DDBJ whole genome shotgun (WGS) entry which is preliminary data.</text>
</comment>
<dbReference type="AlphaFoldDB" id="A0A4Z2EGW4"/>
<evidence type="ECO:0000313" key="2">
    <source>
        <dbReference type="Proteomes" id="UP000314294"/>
    </source>
</evidence>
<protein>
    <submittedName>
        <fullName evidence="1">Uncharacterized protein</fullName>
    </submittedName>
</protein>
<sequence>MKRTVHAMRPERLPMMYGDLHQGAITAGPLQRRAAADCDSVLIADWRGPIPAPGGRRLHKDEVTAFKCNLVKEKNHLCKWNSTQ</sequence>
<evidence type="ECO:0000313" key="1">
    <source>
        <dbReference type="EMBL" id="TNN27542.1"/>
    </source>
</evidence>
<gene>
    <name evidence="1" type="ORF">EYF80_062312</name>
</gene>
<accession>A0A4Z2EGW4</accession>
<reference evidence="1 2" key="1">
    <citation type="submission" date="2019-03" db="EMBL/GenBank/DDBJ databases">
        <title>First draft genome of Liparis tanakae, snailfish: a comprehensive survey of snailfish specific genes.</title>
        <authorList>
            <person name="Kim W."/>
            <person name="Song I."/>
            <person name="Jeong J.-H."/>
            <person name="Kim D."/>
            <person name="Kim S."/>
            <person name="Ryu S."/>
            <person name="Song J.Y."/>
            <person name="Lee S.K."/>
        </authorList>
    </citation>
    <scope>NUCLEOTIDE SEQUENCE [LARGE SCALE GENOMIC DNA]</scope>
    <source>
        <tissue evidence="1">Muscle</tissue>
    </source>
</reference>
<organism evidence="1 2">
    <name type="scientific">Liparis tanakae</name>
    <name type="common">Tanaka's snailfish</name>
    <dbReference type="NCBI Taxonomy" id="230148"/>
    <lineage>
        <taxon>Eukaryota</taxon>
        <taxon>Metazoa</taxon>
        <taxon>Chordata</taxon>
        <taxon>Craniata</taxon>
        <taxon>Vertebrata</taxon>
        <taxon>Euteleostomi</taxon>
        <taxon>Actinopterygii</taxon>
        <taxon>Neopterygii</taxon>
        <taxon>Teleostei</taxon>
        <taxon>Neoteleostei</taxon>
        <taxon>Acanthomorphata</taxon>
        <taxon>Eupercaria</taxon>
        <taxon>Perciformes</taxon>
        <taxon>Cottioidei</taxon>
        <taxon>Cottales</taxon>
        <taxon>Liparidae</taxon>
        <taxon>Liparis</taxon>
    </lineage>
</organism>
<proteinExistence type="predicted"/>
<keyword evidence="2" id="KW-1185">Reference proteome</keyword>
<dbReference type="Proteomes" id="UP000314294">
    <property type="component" value="Unassembled WGS sequence"/>
</dbReference>
<dbReference type="EMBL" id="SRLO01008110">
    <property type="protein sequence ID" value="TNN27542.1"/>
    <property type="molecule type" value="Genomic_DNA"/>
</dbReference>